<dbReference type="OrthoDB" id="4480597at2"/>
<reference evidence="3 4" key="1">
    <citation type="submission" date="2016-01" db="EMBL/GenBank/DDBJ databases">
        <title>The new phylogeny of the genus Mycobacterium.</title>
        <authorList>
            <person name="Tarcisio F."/>
            <person name="Conor M."/>
            <person name="Antonella G."/>
            <person name="Elisabetta G."/>
            <person name="Giulia F.S."/>
            <person name="Sara T."/>
            <person name="Anna F."/>
            <person name="Clotilde B."/>
            <person name="Roberto B."/>
            <person name="Veronica D.S."/>
            <person name="Fabio R."/>
            <person name="Monica P."/>
            <person name="Olivier J."/>
            <person name="Enrico T."/>
            <person name="Nicola S."/>
        </authorList>
    </citation>
    <scope>NUCLEOTIDE SEQUENCE [LARGE SCALE GENOMIC DNA]</scope>
    <source>
        <strain evidence="3 4">DSM 45166</strain>
    </source>
</reference>
<evidence type="ECO:0000256" key="1">
    <source>
        <dbReference type="SAM" id="MobiDB-lite"/>
    </source>
</evidence>
<keyword evidence="4" id="KW-1185">Reference proteome</keyword>
<dbReference type="Proteomes" id="UP000193487">
    <property type="component" value="Unassembled WGS sequence"/>
</dbReference>
<protein>
    <recommendedName>
        <fullName evidence="5">DUF2637 domain-containing protein</fullName>
    </recommendedName>
</protein>
<accession>A0A1X1YAN7</accession>
<dbReference type="EMBL" id="LQPE01000035">
    <property type="protein sequence ID" value="ORW08182.1"/>
    <property type="molecule type" value="Genomic_DNA"/>
</dbReference>
<evidence type="ECO:0000313" key="4">
    <source>
        <dbReference type="Proteomes" id="UP000193487"/>
    </source>
</evidence>
<gene>
    <name evidence="3" type="ORF">AWC14_01365</name>
</gene>
<dbReference type="RefSeq" id="WP_053094078.1">
    <property type="nucleotide sequence ID" value="NZ_LLXQ01000083.1"/>
</dbReference>
<evidence type="ECO:0000313" key="3">
    <source>
        <dbReference type="EMBL" id="ORW08182.1"/>
    </source>
</evidence>
<feature type="transmembrane region" description="Helical" evidence="2">
    <location>
        <begin position="55"/>
        <end position="76"/>
    </location>
</feature>
<comment type="caution">
    <text evidence="3">The sequence shown here is derived from an EMBL/GenBank/DDBJ whole genome shotgun (WGS) entry which is preliminary data.</text>
</comment>
<feature type="transmembrane region" description="Helical" evidence="2">
    <location>
        <begin position="124"/>
        <end position="146"/>
    </location>
</feature>
<keyword evidence="2" id="KW-1133">Transmembrane helix</keyword>
<dbReference type="Pfam" id="PF10935">
    <property type="entry name" value="DUF2637"/>
    <property type="match status" value="1"/>
</dbReference>
<dbReference type="AlphaFoldDB" id="A0A1X1YAN7"/>
<name>A0A1X1YAN7_9MYCO</name>
<organism evidence="3 4">
    <name type="scientific">Mycobacterium kyorinense</name>
    <dbReference type="NCBI Taxonomy" id="487514"/>
    <lineage>
        <taxon>Bacteria</taxon>
        <taxon>Bacillati</taxon>
        <taxon>Actinomycetota</taxon>
        <taxon>Actinomycetes</taxon>
        <taxon>Mycobacteriales</taxon>
        <taxon>Mycobacteriaceae</taxon>
        <taxon>Mycobacterium</taxon>
    </lineage>
</organism>
<dbReference type="InterPro" id="IPR021235">
    <property type="entry name" value="DUF2637"/>
</dbReference>
<evidence type="ECO:0008006" key="5">
    <source>
        <dbReference type="Google" id="ProtNLM"/>
    </source>
</evidence>
<feature type="transmembrane region" description="Helical" evidence="2">
    <location>
        <begin position="152"/>
        <end position="172"/>
    </location>
</feature>
<keyword evidence="2" id="KW-0472">Membrane</keyword>
<keyword evidence="2" id="KW-0812">Transmembrane</keyword>
<feature type="region of interest" description="Disordered" evidence="1">
    <location>
        <begin position="1"/>
        <end position="35"/>
    </location>
</feature>
<feature type="transmembrane region" description="Helical" evidence="2">
    <location>
        <begin position="92"/>
        <end position="112"/>
    </location>
</feature>
<evidence type="ECO:0000256" key="2">
    <source>
        <dbReference type="SAM" id="Phobius"/>
    </source>
</evidence>
<proteinExistence type="predicted"/>
<sequence length="313" mass="32976">MTIIEDQSAGITRDGSAPSESDHGAEKPGASTQVSAASNCGDDLLSGRMLQSARVVAVIITAIVGIASFVLSFASLSDLAERSGYPHTLAPLWPLIVDLTIVLATAAVVVLGPSGVKQRKSRRFFWQVLGAAALVSISCNGLHGFLPKDAALSPWLAAAIATVAPVSLLATAHGAAILSRVKTQTDNATTRLDMAKTTSEYASAATGMQAPRMARRNGEVPRLHSAERHVDRAALAMIDGLTTSGTDWTDVAETLVRDGVTTKTAAETTEVLRLWEMHTPHNTIARRLGLHRDTVAKIIDSAEDLLSGTKIRA</sequence>